<protein>
    <submittedName>
        <fullName evidence="9">Recombinase A</fullName>
    </submittedName>
</protein>
<gene>
    <name evidence="9" type="ORF">CGPG_00055</name>
    <name evidence="10" type="ORF">PhiST_gp054</name>
</gene>
<keyword evidence="3 6" id="KW-0067">ATP-binding</keyword>
<accession>M4T1S7</accession>
<evidence type="ECO:0000313" key="12">
    <source>
        <dbReference type="Proteomes" id="UP000203074"/>
    </source>
</evidence>
<dbReference type="GO" id="GO:0006281">
    <property type="term" value="P:DNA repair"/>
    <property type="evidence" value="ECO:0007669"/>
    <property type="project" value="InterPro"/>
</dbReference>
<name>M4T1S7_9CAUD</name>
<dbReference type="InterPro" id="IPR049261">
    <property type="entry name" value="RecA-like_C"/>
</dbReference>
<keyword evidence="12" id="KW-1185">Reference proteome</keyword>
<evidence type="ECO:0000256" key="1">
    <source>
        <dbReference type="ARBA" id="ARBA00009391"/>
    </source>
</evidence>
<evidence type="ECO:0000313" key="11">
    <source>
        <dbReference type="Proteomes" id="UP000014729"/>
    </source>
</evidence>
<dbReference type="PROSITE" id="PS50162">
    <property type="entry name" value="RECA_2"/>
    <property type="match status" value="1"/>
</dbReference>
<evidence type="ECO:0000259" key="8">
    <source>
        <dbReference type="PROSITE" id="PS50163"/>
    </source>
</evidence>
<sequence>MSKIGNGIKSALASLEKRYGEPVVLKMSESKTNSNTIPSGRPKLNSALGGGYGEGKIIEIYAESGCGKTGLALEAAKECQKAGGVVAFIDMEHALNVHYCSEIGVNVDDLYISQPTYGEMAFEAIRALINSREVDLIIVDSVAAMVPKAELEGESGEAKIALQARMMSQGMKLITGPASEVGCTIIFINQLRKTIAMYGPTETTTGGKALKFYATQRLEIKNKGVIKEGEDVIGFKQQIKIVKNKVGPPFKVVTEDIIYGKGVDGISGLVEALVFEEILEKKGAYFAYEGTNLAQGMKKLRVVLEDNPELVEKLEKQLASKNK</sequence>
<dbReference type="InterPro" id="IPR020588">
    <property type="entry name" value="RecA_ATP-bd"/>
</dbReference>
<dbReference type="Proteomes" id="UP000203074">
    <property type="component" value="Segment"/>
</dbReference>
<dbReference type="GO" id="GO:0003697">
    <property type="term" value="F:single-stranded DNA binding"/>
    <property type="evidence" value="ECO:0007669"/>
    <property type="project" value="InterPro"/>
</dbReference>
<dbReference type="SMART" id="SM00382">
    <property type="entry name" value="AAA"/>
    <property type="match status" value="1"/>
</dbReference>
<dbReference type="Proteomes" id="UP000014729">
    <property type="component" value="Segment"/>
</dbReference>
<dbReference type="Gene3D" id="3.40.50.300">
    <property type="entry name" value="P-loop containing nucleotide triphosphate hydrolases"/>
    <property type="match status" value="1"/>
</dbReference>
<reference evidence="11" key="3">
    <citation type="submission" date="2013-03" db="EMBL/GenBank/DDBJ databases">
        <title>The Cellulophaga phages: a novel, diverse, and globally ubiquitous model system.</title>
        <authorList>
            <person name="Holmfeldt K."/>
            <person name="Solonenko N."/>
            <person name="Shah M."/>
            <person name="Corrier K."/>
            <person name="Riemann L."/>
            <person name="VerBerkmoes N.C."/>
            <person name="Sullivan M.B."/>
        </authorList>
    </citation>
    <scope>NUCLEOTIDE SEQUENCE [LARGE SCALE GENOMIC DNA]</scope>
</reference>
<dbReference type="PANTHER" id="PTHR45900">
    <property type="entry name" value="RECA"/>
    <property type="match status" value="1"/>
</dbReference>
<dbReference type="InterPro" id="IPR023400">
    <property type="entry name" value="RecA_C_sf"/>
</dbReference>
<dbReference type="EMBL" id="KC821604">
    <property type="protein sequence ID" value="AGO47193.1"/>
    <property type="molecule type" value="Genomic_DNA"/>
</dbReference>
<keyword evidence="5 6" id="KW-0233">DNA recombination</keyword>
<dbReference type="KEGG" id="vg:15009953"/>
<feature type="domain" description="RecA family profile 1" evidence="7">
    <location>
        <begin position="33"/>
        <end position="191"/>
    </location>
</feature>
<dbReference type="InterPro" id="IPR020587">
    <property type="entry name" value="RecA_monomer-monomer_interface"/>
</dbReference>
<evidence type="ECO:0000256" key="5">
    <source>
        <dbReference type="ARBA" id="ARBA00023172"/>
    </source>
</evidence>
<dbReference type="GO" id="GO:0006310">
    <property type="term" value="P:DNA recombination"/>
    <property type="evidence" value="ECO:0007669"/>
    <property type="project" value="UniProtKB-KW"/>
</dbReference>
<dbReference type="CDD" id="cd00983">
    <property type="entry name" value="RecA"/>
    <property type="match status" value="1"/>
</dbReference>
<evidence type="ECO:0000256" key="6">
    <source>
        <dbReference type="RuleBase" id="RU004527"/>
    </source>
</evidence>
<evidence type="ECO:0000313" key="9">
    <source>
        <dbReference type="EMBL" id="AGH56754.1"/>
    </source>
</evidence>
<dbReference type="NCBIfam" id="TIGR02012">
    <property type="entry name" value="tigrfam_recA"/>
    <property type="match status" value="1"/>
</dbReference>
<dbReference type="SUPFAM" id="SSF54752">
    <property type="entry name" value="RecA protein, C-terminal domain"/>
    <property type="match status" value="1"/>
</dbReference>
<dbReference type="PRINTS" id="PR00142">
    <property type="entry name" value="RECA"/>
</dbReference>
<reference evidence="9 12" key="1">
    <citation type="submission" date="2010-11" db="EMBL/GenBank/DDBJ databases">
        <title>The Genome Sequence of Cellulophaga phage phiST.</title>
        <authorList>
            <consortium name="The Broad Institute Genome Sequencing Platform"/>
            <person name="Henn M.R."/>
            <person name="Reimann L."/>
            <person name="Holmfelt K."/>
            <person name="Levin J."/>
            <person name="Malboeuf C."/>
            <person name="Casali M."/>
            <person name="Russ C."/>
            <person name="Lennon N."/>
            <person name="Chapman S.B."/>
            <person name="Erlich R."/>
            <person name="Young S.K."/>
            <person name="Yandava C."/>
            <person name="Zeng Q."/>
            <person name="Alvarado L."/>
            <person name="Anderson S."/>
            <person name="Berlin A."/>
            <person name="Chen Z."/>
            <person name="Freedman E."/>
            <person name="Gellesch M."/>
            <person name="Goldberg J."/>
            <person name="Green L."/>
            <person name="Griggs A."/>
            <person name="Gujja S."/>
            <person name="Heilman E.R."/>
            <person name="Heiman D."/>
            <person name="Hollinger A."/>
            <person name="Howarth C."/>
            <person name="Larson L."/>
            <person name="Mehta T."/>
            <person name="Pearson M."/>
            <person name="Roberts A."/>
            <person name="Ryan E."/>
            <person name="Saif S."/>
            <person name="Shea T."/>
            <person name="Shenoy N."/>
            <person name="Sisk P."/>
            <person name="Stolte C."/>
            <person name="Sykes S."/>
            <person name="White J."/>
            <person name="Haas B."/>
            <person name="Nusbaum C."/>
            <person name="Birren B."/>
        </authorList>
    </citation>
    <scope>NUCLEOTIDE SEQUENCE [LARGE SCALE GENOMIC DNA]</scope>
    <source>
        <strain evidence="9">PhiST</strain>
        <strain evidence="12">phiST</strain>
    </source>
</reference>
<evidence type="ECO:0000313" key="10">
    <source>
        <dbReference type="EMBL" id="AGO47193.1"/>
    </source>
</evidence>
<dbReference type="SUPFAM" id="SSF52540">
    <property type="entry name" value="P-loop containing nucleoside triphosphate hydrolases"/>
    <property type="match status" value="1"/>
</dbReference>
<evidence type="ECO:0000256" key="3">
    <source>
        <dbReference type="ARBA" id="ARBA00022840"/>
    </source>
</evidence>
<dbReference type="Pfam" id="PF21096">
    <property type="entry name" value="RecA_C"/>
    <property type="match status" value="1"/>
</dbReference>
<feature type="domain" description="RecA family profile 2" evidence="8">
    <location>
        <begin position="196"/>
        <end position="264"/>
    </location>
</feature>
<dbReference type="PROSITE" id="PS00321">
    <property type="entry name" value="RECA_1"/>
    <property type="match status" value="1"/>
</dbReference>
<reference evidence="10 11" key="2">
    <citation type="journal article" date="2013" name="Proc. Natl. Acad. Sci. U.S.A.">
        <title>Twelve previously unknown phage genera are ubiquitous in global oceans.</title>
        <authorList>
            <person name="Holmfeldt K."/>
            <person name="Solonenko N."/>
            <person name="Shah M."/>
            <person name="Corrier K."/>
            <person name="Riemann L."/>
            <person name="Verberkmoes N.C."/>
            <person name="Sullivan M.B."/>
        </authorList>
    </citation>
    <scope>NUCLEOTIDE SEQUENCE [LARGE SCALE GENOMIC DNA]</scope>
    <source>
        <strain evidence="10">PhiST</strain>
    </source>
</reference>
<dbReference type="EMBL" id="HQ634192">
    <property type="protein sequence ID" value="AGH56754.1"/>
    <property type="molecule type" value="Genomic_DNA"/>
</dbReference>
<dbReference type="InterPro" id="IPR049428">
    <property type="entry name" value="RecA-like_N"/>
</dbReference>
<dbReference type="PANTHER" id="PTHR45900:SF1">
    <property type="entry name" value="MITOCHONDRIAL DNA REPAIR PROTEIN RECA HOMOLOG-RELATED"/>
    <property type="match status" value="1"/>
</dbReference>
<dbReference type="InterPro" id="IPR020584">
    <property type="entry name" value="DNA_recomb/repair_RecA_CS"/>
</dbReference>
<dbReference type="InterPro" id="IPR027417">
    <property type="entry name" value="P-loop_NTPase"/>
</dbReference>
<dbReference type="InterPro" id="IPR003593">
    <property type="entry name" value="AAA+_ATPase"/>
</dbReference>
<dbReference type="RefSeq" id="YP_007673437.1">
    <property type="nucleotide sequence ID" value="NC_020842.1"/>
</dbReference>
<comment type="similarity">
    <text evidence="1 6">Belongs to the RecA family.</text>
</comment>
<evidence type="ECO:0000256" key="2">
    <source>
        <dbReference type="ARBA" id="ARBA00022741"/>
    </source>
</evidence>
<keyword evidence="2 6" id="KW-0547">Nucleotide-binding</keyword>
<keyword evidence="4 6" id="KW-0238">DNA-binding</keyword>
<dbReference type="GO" id="GO:0005524">
    <property type="term" value="F:ATP binding"/>
    <property type="evidence" value="ECO:0007669"/>
    <property type="project" value="UniProtKB-KW"/>
</dbReference>
<dbReference type="PROSITE" id="PS50163">
    <property type="entry name" value="RECA_3"/>
    <property type="match status" value="1"/>
</dbReference>
<keyword evidence="6" id="KW-0227">DNA damage</keyword>
<proteinExistence type="inferred from homology"/>
<dbReference type="Pfam" id="PF00154">
    <property type="entry name" value="RecA_N"/>
    <property type="match status" value="1"/>
</dbReference>
<dbReference type="GeneID" id="15009953"/>
<evidence type="ECO:0000259" key="7">
    <source>
        <dbReference type="PROSITE" id="PS50162"/>
    </source>
</evidence>
<evidence type="ECO:0000256" key="4">
    <source>
        <dbReference type="ARBA" id="ARBA00023125"/>
    </source>
</evidence>
<organism evidence="9 12">
    <name type="scientific">Cellulophaga phage phiST</name>
    <dbReference type="NCBI Taxonomy" id="756282"/>
    <lineage>
        <taxon>Viruses</taxon>
        <taxon>Duplodnaviria</taxon>
        <taxon>Heunggongvirae</taxon>
        <taxon>Uroviricota</taxon>
        <taxon>Caudoviricetes</taxon>
        <taxon>Cbastvirus</taxon>
        <taxon>Cbastvirus ST</taxon>
    </lineage>
</organism>
<dbReference type="OrthoDB" id="5186at10239"/>
<dbReference type="GO" id="GO:0140664">
    <property type="term" value="F:ATP-dependent DNA damage sensor activity"/>
    <property type="evidence" value="ECO:0007669"/>
    <property type="project" value="InterPro"/>
</dbReference>
<dbReference type="InterPro" id="IPR013765">
    <property type="entry name" value="DNA_recomb/repair_RecA"/>
</dbReference>